<dbReference type="RefSeq" id="WP_249658490.1">
    <property type="nucleotide sequence ID" value="NZ_JAMFMA010000004.1"/>
</dbReference>
<dbReference type="EMBL" id="JAMFMA010000004">
    <property type="protein sequence ID" value="MCL6275301.1"/>
    <property type="molecule type" value="Genomic_DNA"/>
</dbReference>
<keyword evidence="3" id="KW-1185">Reference proteome</keyword>
<evidence type="ECO:0008006" key="4">
    <source>
        <dbReference type="Google" id="ProtNLM"/>
    </source>
</evidence>
<evidence type="ECO:0000256" key="1">
    <source>
        <dbReference type="SAM" id="Phobius"/>
    </source>
</evidence>
<proteinExistence type="predicted"/>
<comment type="caution">
    <text evidence="2">The sequence shown here is derived from an EMBL/GenBank/DDBJ whole genome shotgun (WGS) entry which is preliminary data.</text>
</comment>
<evidence type="ECO:0000313" key="3">
    <source>
        <dbReference type="Proteomes" id="UP001203607"/>
    </source>
</evidence>
<gene>
    <name evidence="2" type="ORF">M3P19_14890</name>
</gene>
<organism evidence="2 3">
    <name type="scientific">Flagellimonas spongiicola</name>
    <dbReference type="NCBI Taxonomy" id="2942208"/>
    <lineage>
        <taxon>Bacteria</taxon>
        <taxon>Pseudomonadati</taxon>
        <taxon>Bacteroidota</taxon>
        <taxon>Flavobacteriia</taxon>
        <taxon>Flavobacteriales</taxon>
        <taxon>Flavobacteriaceae</taxon>
        <taxon>Flagellimonas</taxon>
    </lineage>
</organism>
<feature type="transmembrane region" description="Helical" evidence="1">
    <location>
        <begin position="45"/>
        <end position="69"/>
    </location>
</feature>
<sequence length="126" mass="14461">MKNKMEEIDEMIKEALTQEEAKFYDELGEQNMMGKLGGVFKGKMAWLAIVMNIANLGVLGFLIYCLIGFFNTDVTQELIKWGLGIMASLACMSMIKLYVWMQMDKNDVLRELKRLELQISALSHEK</sequence>
<dbReference type="Proteomes" id="UP001203607">
    <property type="component" value="Unassembled WGS sequence"/>
</dbReference>
<keyword evidence="1" id="KW-1133">Transmembrane helix</keyword>
<evidence type="ECO:0000313" key="2">
    <source>
        <dbReference type="EMBL" id="MCL6275301.1"/>
    </source>
</evidence>
<feature type="transmembrane region" description="Helical" evidence="1">
    <location>
        <begin position="81"/>
        <end position="100"/>
    </location>
</feature>
<dbReference type="InterPro" id="IPR046659">
    <property type="entry name" value="DUF6768"/>
</dbReference>
<dbReference type="Pfam" id="PF20556">
    <property type="entry name" value="DUF6768"/>
    <property type="match status" value="1"/>
</dbReference>
<protein>
    <recommendedName>
        <fullName evidence="4">Competence protein</fullName>
    </recommendedName>
</protein>
<accession>A0ABT0PVT7</accession>
<name>A0ABT0PVT7_9FLAO</name>
<keyword evidence="1" id="KW-0472">Membrane</keyword>
<keyword evidence="1" id="KW-0812">Transmembrane</keyword>
<reference evidence="2 3" key="1">
    <citation type="submission" date="2022-05" db="EMBL/GenBank/DDBJ databases">
        <authorList>
            <person name="Park J.-S."/>
        </authorList>
    </citation>
    <scope>NUCLEOTIDE SEQUENCE [LARGE SCALE GENOMIC DNA]</scope>
    <source>
        <strain evidence="2 3">2012CJ35-5</strain>
    </source>
</reference>